<evidence type="ECO:0000313" key="2">
    <source>
        <dbReference type="EMBL" id="MFC7096392.1"/>
    </source>
</evidence>
<accession>A0ABD5WS52</accession>
<dbReference type="GeneID" id="79269721"/>
<dbReference type="InterPro" id="IPR050266">
    <property type="entry name" value="AB_hydrolase_sf"/>
</dbReference>
<dbReference type="PANTHER" id="PTHR43798:SF33">
    <property type="entry name" value="HYDROLASE, PUTATIVE (AFU_ORTHOLOGUE AFUA_2G14860)-RELATED"/>
    <property type="match status" value="1"/>
</dbReference>
<sequence>MDSVDRMGPPGAPMIVFIHGAGISRKLWQPQLEALSDDFRVVAPDLPGHGGRVSERFDFPVAVETVERHLAETDAECVVLVGQSLGGYVASEVAARNPDRVSGLVLSGSSAEYHGWLGLKTAVSSLLFRLGARSRWIRNRFVASMHDRLQSRPITDQQATAIVDAGISLDAWGQSGRALVGFSLSDRLSTYPGPVLLLNGADDRLNRPAASDRRDDVPRVSTEVVADAGHTVNLERPRAYTEHVRRFAETCCEQNGA</sequence>
<dbReference type="PANTHER" id="PTHR43798">
    <property type="entry name" value="MONOACYLGLYCEROL LIPASE"/>
    <property type="match status" value="1"/>
</dbReference>
<dbReference type="Proteomes" id="UP001596388">
    <property type="component" value="Unassembled WGS sequence"/>
</dbReference>
<feature type="domain" description="AB hydrolase-1" evidence="1">
    <location>
        <begin position="15"/>
        <end position="240"/>
    </location>
</feature>
<dbReference type="GO" id="GO:0016787">
    <property type="term" value="F:hydrolase activity"/>
    <property type="evidence" value="ECO:0007669"/>
    <property type="project" value="UniProtKB-KW"/>
</dbReference>
<dbReference type="Gene3D" id="3.40.50.1820">
    <property type="entry name" value="alpha/beta hydrolase"/>
    <property type="match status" value="1"/>
</dbReference>
<dbReference type="PRINTS" id="PR00111">
    <property type="entry name" value="ABHYDROLASE"/>
</dbReference>
<proteinExistence type="predicted"/>
<name>A0ABD5WS52_9EURY</name>
<dbReference type="AlphaFoldDB" id="A0ABD5WS52"/>
<comment type="caution">
    <text evidence="2">The sequence shown here is derived from an EMBL/GenBank/DDBJ whole genome shotgun (WGS) entry which is preliminary data.</text>
</comment>
<reference evidence="2 3" key="1">
    <citation type="journal article" date="2019" name="Int. J. Syst. Evol. Microbiol.">
        <title>The Global Catalogue of Microorganisms (GCM) 10K type strain sequencing project: providing services to taxonomists for standard genome sequencing and annotation.</title>
        <authorList>
            <consortium name="The Broad Institute Genomics Platform"/>
            <consortium name="The Broad Institute Genome Sequencing Center for Infectious Disease"/>
            <person name="Wu L."/>
            <person name="Ma J."/>
        </authorList>
    </citation>
    <scope>NUCLEOTIDE SEQUENCE [LARGE SCALE GENOMIC DNA]</scope>
    <source>
        <strain evidence="2 3">DT55</strain>
    </source>
</reference>
<dbReference type="InterPro" id="IPR029058">
    <property type="entry name" value="AB_hydrolase_fold"/>
</dbReference>
<dbReference type="RefSeq" id="WP_276239136.1">
    <property type="nucleotide sequence ID" value="NZ_CP119989.1"/>
</dbReference>
<gene>
    <name evidence="2" type="ORF">ACFQKD_03660</name>
</gene>
<dbReference type="Pfam" id="PF12697">
    <property type="entry name" value="Abhydrolase_6"/>
    <property type="match status" value="1"/>
</dbReference>
<protein>
    <submittedName>
        <fullName evidence="2">Alpha/beta fold hydrolase</fullName>
    </submittedName>
</protein>
<dbReference type="EMBL" id="JBHTAG010000002">
    <property type="protein sequence ID" value="MFC7096392.1"/>
    <property type="molecule type" value="Genomic_DNA"/>
</dbReference>
<organism evidence="2 3">
    <name type="scientific">Halobaculum marinum</name>
    <dbReference type="NCBI Taxonomy" id="3031996"/>
    <lineage>
        <taxon>Archaea</taxon>
        <taxon>Methanobacteriati</taxon>
        <taxon>Methanobacteriota</taxon>
        <taxon>Stenosarchaea group</taxon>
        <taxon>Halobacteria</taxon>
        <taxon>Halobacteriales</taxon>
        <taxon>Haloferacaceae</taxon>
        <taxon>Halobaculum</taxon>
    </lineage>
</organism>
<evidence type="ECO:0000259" key="1">
    <source>
        <dbReference type="Pfam" id="PF12697"/>
    </source>
</evidence>
<keyword evidence="3" id="KW-1185">Reference proteome</keyword>
<dbReference type="SUPFAM" id="SSF53474">
    <property type="entry name" value="alpha/beta-Hydrolases"/>
    <property type="match status" value="1"/>
</dbReference>
<evidence type="ECO:0000313" key="3">
    <source>
        <dbReference type="Proteomes" id="UP001596388"/>
    </source>
</evidence>
<dbReference type="InterPro" id="IPR000073">
    <property type="entry name" value="AB_hydrolase_1"/>
</dbReference>
<keyword evidence="2" id="KW-0378">Hydrolase</keyword>